<dbReference type="PANTHER" id="PTHR13887">
    <property type="entry name" value="GLUTATHIONE S-TRANSFERASE KAPPA"/>
    <property type="match status" value="1"/>
</dbReference>
<dbReference type="Pfam" id="PF01323">
    <property type="entry name" value="DSBA"/>
    <property type="match status" value="1"/>
</dbReference>
<protein>
    <submittedName>
        <fullName evidence="2">DsbA family oxidoreductase</fullName>
    </submittedName>
</protein>
<dbReference type="CDD" id="cd03024">
    <property type="entry name" value="DsbA_FrnE"/>
    <property type="match status" value="1"/>
</dbReference>
<evidence type="ECO:0000313" key="3">
    <source>
        <dbReference type="Proteomes" id="UP001501371"/>
    </source>
</evidence>
<evidence type="ECO:0000313" key="2">
    <source>
        <dbReference type="EMBL" id="GAA1164627.1"/>
    </source>
</evidence>
<reference evidence="2 3" key="1">
    <citation type="journal article" date="2019" name="Int. J. Syst. Evol. Microbiol.">
        <title>The Global Catalogue of Microorganisms (GCM) 10K type strain sequencing project: providing services to taxonomists for standard genome sequencing and annotation.</title>
        <authorList>
            <consortium name="The Broad Institute Genomics Platform"/>
            <consortium name="The Broad Institute Genome Sequencing Center for Infectious Disease"/>
            <person name="Wu L."/>
            <person name="Ma J."/>
        </authorList>
    </citation>
    <scope>NUCLEOTIDE SEQUENCE [LARGE SCALE GENOMIC DNA]</scope>
    <source>
        <strain evidence="2 3">JCM 12696</strain>
    </source>
</reference>
<organism evidence="2 3">
    <name type="scientific">Streptomyces hebeiensis</name>
    <dbReference type="NCBI Taxonomy" id="229486"/>
    <lineage>
        <taxon>Bacteria</taxon>
        <taxon>Bacillati</taxon>
        <taxon>Actinomycetota</taxon>
        <taxon>Actinomycetes</taxon>
        <taxon>Kitasatosporales</taxon>
        <taxon>Streptomycetaceae</taxon>
        <taxon>Streptomyces</taxon>
    </lineage>
</organism>
<evidence type="ECO:0000259" key="1">
    <source>
        <dbReference type="Pfam" id="PF01323"/>
    </source>
</evidence>
<dbReference type="InterPro" id="IPR001853">
    <property type="entry name" value="DSBA-like_thioredoxin_dom"/>
</dbReference>
<dbReference type="Gene3D" id="3.40.30.10">
    <property type="entry name" value="Glutaredoxin"/>
    <property type="match status" value="1"/>
</dbReference>
<dbReference type="Proteomes" id="UP001501371">
    <property type="component" value="Unassembled WGS sequence"/>
</dbReference>
<sequence>MRVEIWADVACPWCYIGKARFEKGLADFAHRDEVEVVHRSFELDPGRAKGDTVRVADMLAARYGRTSEEVRAMEEQVAAHARAEGLGYRSEGRDHGSTFDVHRVLHLARAHGRHAELLDLAYRANFAEERSLFDEETLVVLAVEAGLDEQEVRSVLADPEAYADEVRADEREASELGANGVPFFVLDRKYGVSGGQPAEVFTQALERAWRDRAADAAAHS</sequence>
<keyword evidence="3" id="KW-1185">Reference proteome</keyword>
<dbReference type="InterPro" id="IPR036249">
    <property type="entry name" value="Thioredoxin-like_sf"/>
</dbReference>
<proteinExistence type="predicted"/>
<dbReference type="EMBL" id="BAAAKV010000016">
    <property type="protein sequence ID" value="GAA1164627.1"/>
    <property type="molecule type" value="Genomic_DNA"/>
</dbReference>
<dbReference type="RefSeq" id="WP_344273759.1">
    <property type="nucleotide sequence ID" value="NZ_BAAAKV010000016.1"/>
</dbReference>
<accession>A0ABN1USL3</accession>
<dbReference type="SUPFAM" id="SSF52833">
    <property type="entry name" value="Thioredoxin-like"/>
    <property type="match status" value="1"/>
</dbReference>
<comment type="caution">
    <text evidence="2">The sequence shown here is derived from an EMBL/GenBank/DDBJ whole genome shotgun (WGS) entry which is preliminary data.</text>
</comment>
<name>A0ABN1USL3_9ACTN</name>
<gene>
    <name evidence="2" type="ORF">GCM10009654_21840</name>
</gene>
<dbReference type="PANTHER" id="PTHR13887:SF41">
    <property type="entry name" value="THIOREDOXIN SUPERFAMILY PROTEIN"/>
    <property type="match status" value="1"/>
</dbReference>
<feature type="domain" description="DSBA-like thioredoxin" evidence="1">
    <location>
        <begin position="3"/>
        <end position="205"/>
    </location>
</feature>